<evidence type="ECO:0000256" key="3">
    <source>
        <dbReference type="ARBA" id="ARBA00022896"/>
    </source>
</evidence>
<dbReference type="InterPro" id="IPR005123">
    <property type="entry name" value="Oxoglu/Fe-dep_dioxygenase_dom"/>
</dbReference>
<dbReference type="PANTHER" id="PTHR10869">
    <property type="entry name" value="PROLYL 4-HYDROXYLASE ALPHA SUBUNIT"/>
    <property type="match status" value="1"/>
</dbReference>
<evidence type="ECO:0000256" key="4">
    <source>
        <dbReference type="ARBA" id="ARBA00022964"/>
    </source>
</evidence>
<keyword evidence="2" id="KW-0479">Metal-binding</keyword>
<proteinExistence type="predicted"/>
<dbReference type="AlphaFoldDB" id="A0A844Z6G1"/>
<dbReference type="InterPro" id="IPR006620">
    <property type="entry name" value="Pro_4_hyd_alph"/>
</dbReference>
<protein>
    <submittedName>
        <fullName evidence="8">2OG-Fe(II) oxygenase</fullName>
    </submittedName>
</protein>
<dbReference type="OrthoDB" id="269774at2"/>
<evidence type="ECO:0000259" key="7">
    <source>
        <dbReference type="PROSITE" id="PS51471"/>
    </source>
</evidence>
<keyword evidence="4" id="KW-0223">Dioxygenase</keyword>
<keyword evidence="6" id="KW-0408">Iron</keyword>
<keyword evidence="9" id="KW-1185">Reference proteome</keyword>
<name>A0A844Z6G1_9SPHN</name>
<comment type="cofactor">
    <cofactor evidence="1">
        <name>L-ascorbate</name>
        <dbReference type="ChEBI" id="CHEBI:38290"/>
    </cofactor>
</comment>
<evidence type="ECO:0000313" key="8">
    <source>
        <dbReference type="EMBL" id="MXO73383.1"/>
    </source>
</evidence>
<evidence type="ECO:0000256" key="5">
    <source>
        <dbReference type="ARBA" id="ARBA00023002"/>
    </source>
</evidence>
<dbReference type="Proteomes" id="UP000466966">
    <property type="component" value="Unassembled WGS sequence"/>
</dbReference>
<dbReference type="PANTHER" id="PTHR10869:SF246">
    <property type="entry name" value="TRANSMEMBRANE PROLYL 4-HYDROXYLASE"/>
    <property type="match status" value="1"/>
</dbReference>
<organism evidence="8 9">
    <name type="scientific">Alteraurantiacibacter buctensis</name>
    <dbReference type="NCBI Taxonomy" id="1503981"/>
    <lineage>
        <taxon>Bacteria</taxon>
        <taxon>Pseudomonadati</taxon>
        <taxon>Pseudomonadota</taxon>
        <taxon>Alphaproteobacteria</taxon>
        <taxon>Sphingomonadales</taxon>
        <taxon>Erythrobacteraceae</taxon>
        <taxon>Alteraurantiacibacter</taxon>
    </lineage>
</organism>
<dbReference type="Gene3D" id="2.60.120.620">
    <property type="entry name" value="q2cbj1_9rhob like domain"/>
    <property type="match status" value="1"/>
</dbReference>
<evidence type="ECO:0000313" key="9">
    <source>
        <dbReference type="Proteomes" id="UP000466966"/>
    </source>
</evidence>
<dbReference type="InterPro" id="IPR044862">
    <property type="entry name" value="Pro_4_hyd_alph_FE2OG_OXY"/>
</dbReference>
<sequence>MASTPPPFIIGRPGVDPMADPVKLARAGRVVAERLRATPGVLAPGGSKADLFVLPGFLDPAECARLVQVVDSRIGPSELFKGTEIDGFRTSSTHYFDNGDPEIDALQKRICAALGLSQAHAEVMQGQRYLPGQQYKHHYDYFTASQAYWQQERRRGGQRTWTAMVILGVPDGGGETDFASIPACIAPQPGALVTWNNMDPAGHPNPLTLHAGMPVLAGRKHVITQWFRQEEWSLHLR</sequence>
<dbReference type="GO" id="GO:0031418">
    <property type="term" value="F:L-ascorbic acid binding"/>
    <property type="evidence" value="ECO:0007669"/>
    <property type="project" value="UniProtKB-KW"/>
</dbReference>
<dbReference type="InterPro" id="IPR045054">
    <property type="entry name" value="P4HA-like"/>
</dbReference>
<evidence type="ECO:0000256" key="2">
    <source>
        <dbReference type="ARBA" id="ARBA00022723"/>
    </source>
</evidence>
<evidence type="ECO:0000256" key="1">
    <source>
        <dbReference type="ARBA" id="ARBA00001961"/>
    </source>
</evidence>
<feature type="domain" description="Fe2OG dioxygenase" evidence="7">
    <location>
        <begin position="120"/>
        <end position="230"/>
    </location>
</feature>
<accession>A0A844Z6G1</accession>
<keyword evidence="5" id="KW-0560">Oxidoreductase</keyword>
<dbReference type="SMART" id="SM00702">
    <property type="entry name" value="P4Hc"/>
    <property type="match status" value="1"/>
</dbReference>
<evidence type="ECO:0000256" key="6">
    <source>
        <dbReference type="ARBA" id="ARBA00023004"/>
    </source>
</evidence>
<reference evidence="8 9" key="1">
    <citation type="submission" date="2019-12" db="EMBL/GenBank/DDBJ databases">
        <title>Genomic-based taxomic classification of the family Erythrobacteraceae.</title>
        <authorList>
            <person name="Xu L."/>
        </authorList>
    </citation>
    <scope>NUCLEOTIDE SEQUENCE [LARGE SCALE GENOMIC DNA]</scope>
    <source>
        <strain evidence="8 9">M0322</strain>
    </source>
</reference>
<dbReference type="GO" id="GO:0016705">
    <property type="term" value="F:oxidoreductase activity, acting on paired donors, with incorporation or reduction of molecular oxygen"/>
    <property type="evidence" value="ECO:0007669"/>
    <property type="project" value="InterPro"/>
</dbReference>
<dbReference type="PROSITE" id="PS51471">
    <property type="entry name" value="FE2OG_OXY"/>
    <property type="match status" value="1"/>
</dbReference>
<dbReference type="GO" id="GO:0005506">
    <property type="term" value="F:iron ion binding"/>
    <property type="evidence" value="ECO:0007669"/>
    <property type="project" value="InterPro"/>
</dbReference>
<comment type="caution">
    <text evidence="8">The sequence shown here is derived from an EMBL/GenBank/DDBJ whole genome shotgun (WGS) entry which is preliminary data.</text>
</comment>
<dbReference type="Pfam" id="PF13640">
    <property type="entry name" value="2OG-FeII_Oxy_3"/>
    <property type="match status" value="1"/>
</dbReference>
<gene>
    <name evidence="8" type="ORF">GRI99_17300</name>
</gene>
<dbReference type="EMBL" id="WTYV01000009">
    <property type="protein sequence ID" value="MXO73383.1"/>
    <property type="molecule type" value="Genomic_DNA"/>
</dbReference>
<dbReference type="GO" id="GO:0051213">
    <property type="term" value="F:dioxygenase activity"/>
    <property type="evidence" value="ECO:0007669"/>
    <property type="project" value="UniProtKB-KW"/>
</dbReference>
<keyword evidence="3" id="KW-0847">Vitamin C</keyword>
<dbReference type="RefSeq" id="WP_160773305.1">
    <property type="nucleotide sequence ID" value="NZ_WTYV01000009.1"/>
</dbReference>